<comment type="caution">
    <text evidence="1">The sequence shown here is derived from an EMBL/GenBank/DDBJ whole genome shotgun (WGS) entry which is preliminary data.</text>
</comment>
<protein>
    <submittedName>
        <fullName evidence="1">Uncharacterized protein</fullName>
    </submittedName>
</protein>
<dbReference type="AlphaFoldDB" id="A0AAU9WRE2"/>
<accession>A0AAU9WRE2</accession>
<reference evidence="1 2" key="1">
    <citation type="submission" date="2022-05" db="EMBL/GenBank/DDBJ databases">
        <authorList>
            <consortium name="Genoscope - CEA"/>
            <person name="William W."/>
        </authorList>
    </citation>
    <scope>NUCLEOTIDE SEQUENCE [LARGE SCALE GENOMIC DNA]</scope>
</reference>
<name>A0AAU9WRE2_9CNID</name>
<keyword evidence="2" id="KW-1185">Reference proteome</keyword>
<evidence type="ECO:0000313" key="1">
    <source>
        <dbReference type="EMBL" id="CAH3122878.1"/>
    </source>
</evidence>
<proteinExistence type="predicted"/>
<dbReference type="Proteomes" id="UP001159428">
    <property type="component" value="Unassembled WGS sequence"/>
</dbReference>
<organism evidence="1 2">
    <name type="scientific">Pocillopora meandrina</name>
    <dbReference type="NCBI Taxonomy" id="46732"/>
    <lineage>
        <taxon>Eukaryota</taxon>
        <taxon>Metazoa</taxon>
        <taxon>Cnidaria</taxon>
        <taxon>Anthozoa</taxon>
        <taxon>Hexacorallia</taxon>
        <taxon>Scleractinia</taxon>
        <taxon>Astrocoeniina</taxon>
        <taxon>Pocilloporidae</taxon>
        <taxon>Pocillopora</taxon>
    </lineage>
</organism>
<evidence type="ECO:0000313" key="2">
    <source>
        <dbReference type="Proteomes" id="UP001159428"/>
    </source>
</evidence>
<sequence>MIDGSPTVNRVLADLGDVPGTGKNWYKGVEIADNNNLRTRFNSVRRGYLNQLINNLHDRFPEDDLELLECFDVIFNPRRLPDDVRELGKHGIQQLNKLCHHFETVLDSDRCKNQFLQFKHLLRSYRALNFEQFTSTLIHEYKHVHPDFVQLALISLVIPVASAP</sequence>
<dbReference type="EMBL" id="CALNXJ010000019">
    <property type="protein sequence ID" value="CAH3122878.1"/>
    <property type="molecule type" value="Genomic_DNA"/>
</dbReference>
<gene>
    <name evidence="1" type="ORF">PMEA_00009838</name>
</gene>